<dbReference type="Proteomes" id="UP000271889">
    <property type="component" value="Unassembled WGS sequence"/>
</dbReference>
<keyword evidence="2" id="KW-1185">Reference proteome</keyword>
<dbReference type="Pfam" id="PF05380">
    <property type="entry name" value="Peptidase_A17"/>
    <property type="match status" value="1"/>
</dbReference>
<accession>A0A3P6S5N4</accession>
<feature type="non-terminal residue" evidence="1">
    <location>
        <position position="113"/>
    </location>
</feature>
<dbReference type="OrthoDB" id="5855725at2759"/>
<dbReference type="AlphaFoldDB" id="A0A3P6S5N4"/>
<reference evidence="1 2" key="1">
    <citation type="submission" date="2018-11" db="EMBL/GenBank/DDBJ databases">
        <authorList>
            <consortium name="Pathogen Informatics"/>
        </authorList>
    </citation>
    <scope>NUCLEOTIDE SEQUENCE [LARGE SCALE GENOMIC DNA]</scope>
</reference>
<gene>
    <name evidence="1" type="ORF">CGOC_LOCUS5836</name>
</gene>
<protein>
    <submittedName>
        <fullName evidence="1">Uncharacterized protein</fullName>
    </submittedName>
</protein>
<dbReference type="EMBL" id="UYRV01018095">
    <property type="protein sequence ID" value="VDK64223.1"/>
    <property type="molecule type" value="Genomic_DNA"/>
</dbReference>
<evidence type="ECO:0000313" key="2">
    <source>
        <dbReference type="Proteomes" id="UP000271889"/>
    </source>
</evidence>
<dbReference type="InterPro" id="IPR008042">
    <property type="entry name" value="Retrotrans_Pao"/>
</dbReference>
<proteinExistence type="predicted"/>
<evidence type="ECO:0000313" key="1">
    <source>
        <dbReference type="EMBL" id="VDK64223.1"/>
    </source>
</evidence>
<sequence>MDTALYTAKAKVAPIKKEQTIPRLALLSIFIGQFVAKTTLSKQHKTVSPIVTTLAQKIGFAAERIGTSAKLNFFHVLTKENSADYATKEIDKHDFYGCKWWKGSNWLNYPQEH</sequence>
<name>A0A3P6S5N4_CYLGO</name>
<organism evidence="1 2">
    <name type="scientific">Cylicostephanus goldi</name>
    <name type="common">Nematode worm</name>
    <dbReference type="NCBI Taxonomy" id="71465"/>
    <lineage>
        <taxon>Eukaryota</taxon>
        <taxon>Metazoa</taxon>
        <taxon>Ecdysozoa</taxon>
        <taxon>Nematoda</taxon>
        <taxon>Chromadorea</taxon>
        <taxon>Rhabditida</taxon>
        <taxon>Rhabditina</taxon>
        <taxon>Rhabditomorpha</taxon>
        <taxon>Strongyloidea</taxon>
        <taxon>Strongylidae</taxon>
        <taxon>Cylicostephanus</taxon>
    </lineage>
</organism>